<reference evidence="2" key="1">
    <citation type="journal article" date="2022" name="Nat. Commun.">
        <title>Chromosome evolution and the genetic basis of agronomically important traits in greater yam.</title>
        <authorList>
            <person name="Bredeson J.V."/>
            <person name="Lyons J.B."/>
            <person name="Oniyinde I.O."/>
            <person name="Okereke N.R."/>
            <person name="Kolade O."/>
            <person name="Nnabue I."/>
            <person name="Nwadili C.O."/>
            <person name="Hribova E."/>
            <person name="Parker M."/>
            <person name="Nwogha J."/>
            <person name="Shu S."/>
            <person name="Carlson J."/>
            <person name="Kariba R."/>
            <person name="Muthemba S."/>
            <person name="Knop K."/>
            <person name="Barton G.J."/>
            <person name="Sherwood A.V."/>
            <person name="Lopez-Montes A."/>
            <person name="Asiedu R."/>
            <person name="Jamnadass R."/>
            <person name="Muchugi A."/>
            <person name="Goodstein D."/>
            <person name="Egesi C.N."/>
            <person name="Featherston J."/>
            <person name="Asfaw A."/>
            <person name="Simpson G.G."/>
            <person name="Dolezel J."/>
            <person name="Hendre P.S."/>
            <person name="Van Deynze A."/>
            <person name="Kumar P.L."/>
            <person name="Obidiegwu J.E."/>
            <person name="Bhattacharjee R."/>
            <person name="Rokhsar D.S."/>
        </authorList>
    </citation>
    <scope>NUCLEOTIDE SEQUENCE [LARGE SCALE GENOMIC DNA]</scope>
    <source>
        <strain evidence="2">cv. TDa95/00328</strain>
    </source>
</reference>
<evidence type="ECO:0000313" key="2">
    <source>
        <dbReference type="Proteomes" id="UP000827976"/>
    </source>
</evidence>
<dbReference type="EMBL" id="CM037030">
    <property type="protein sequence ID" value="KAH7651090.1"/>
    <property type="molecule type" value="Genomic_DNA"/>
</dbReference>
<evidence type="ECO:0000313" key="1">
    <source>
        <dbReference type="EMBL" id="KAH7651090.1"/>
    </source>
</evidence>
<comment type="caution">
    <text evidence="1">The sequence shown here is derived from an EMBL/GenBank/DDBJ whole genome shotgun (WGS) entry which is preliminary data.</text>
</comment>
<protein>
    <submittedName>
        <fullName evidence="1">FHY3/FAR1 family protein</fullName>
    </submittedName>
</protein>
<gene>
    <name evidence="1" type="ORF">IHE45_20G034300</name>
</gene>
<accession>A0ACB7TT18</accession>
<keyword evidence="2" id="KW-1185">Reference proteome</keyword>
<name>A0ACB7TT18_DIOAL</name>
<sequence length="735" mass="85055">MEDINDDDSIFENIEIDLNELNPCGINEELETQNGQELPMSPQSQDKHELARTPFVGMEFQDEDEAFRYYLDYAMSKGFGVRRGHVYRSSCSQLIICRHFVCDKEGAKCMTDKKQTGKTIQRRRDTRTNCHARMIVSRMESGVWTIKTFDDEHNHYLLCTPSKVKKMRSHRHINETYKNLMETLHKSRVGPSQMCRILNETLSNTGCALITRDDCSNHLKGVQNNNIGQECMAILDELGQTRCVFWADGRSRMTYSEFGDVVFDTTYQTNRFCFPFAPFVGVNHHRQSILFGCALIADETQESFLWVFQTWLKCMLGKHPQTIITDQDLAMGKAFAKVFPNSGHRLCSWHIGRNSVKYLIDLKRKEGFMRDYNNWLHHSESIEAFENRWGKLKATYNIDDKHWLSKMFEIRHKWVSLYWKDIFTTGMTSTQRSESINSFFDGFVNAQTPLDEFVMQYDKALCARRIDEENEDFKTLNSMANFHTGHPIERHGGEVYTKAMFSIFQAELQDSNSMLAERIRDGFDHAKYTICNQVVVFSRHCSEDGEPMATCSCKKFEREGVAKIPKKYILRRWTMGARYRSSAMMVEMGNNTFTPLMKWSAQNMCFRIAHSISSLEMYEKIMPKLNDIYKMVNEMSSTQGHGLHIEQTEESQEIIGSSSMSGFVDEDDVYGSHITILDPNPVKSKGRPKVNTRIKSGIDLQLLAKRKRTCSRCGKKGHYMTTCSLSKTIFLKTLC</sequence>
<proteinExistence type="predicted"/>
<dbReference type="Proteomes" id="UP000827976">
    <property type="component" value="Chromosome 20"/>
</dbReference>
<organism evidence="1 2">
    <name type="scientific">Dioscorea alata</name>
    <name type="common">Purple yam</name>
    <dbReference type="NCBI Taxonomy" id="55571"/>
    <lineage>
        <taxon>Eukaryota</taxon>
        <taxon>Viridiplantae</taxon>
        <taxon>Streptophyta</taxon>
        <taxon>Embryophyta</taxon>
        <taxon>Tracheophyta</taxon>
        <taxon>Spermatophyta</taxon>
        <taxon>Magnoliopsida</taxon>
        <taxon>Liliopsida</taxon>
        <taxon>Dioscoreales</taxon>
        <taxon>Dioscoreaceae</taxon>
        <taxon>Dioscorea</taxon>
    </lineage>
</organism>